<name>A0A392TKA8_9FABA</name>
<proteinExistence type="predicted"/>
<keyword evidence="1" id="KW-0732">Signal</keyword>
<dbReference type="EMBL" id="LXQA010584227">
    <property type="protein sequence ID" value="MCI60576.1"/>
    <property type="molecule type" value="Genomic_DNA"/>
</dbReference>
<reference evidence="2 3" key="1">
    <citation type="journal article" date="2018" name="Front. Plant Sci.">
        <title>Red Clover (Trifolium pratense) and Zigzag Clover (T. medium) - A Picture of Genomic Similarities and Differences.</title>
        <authorList>
            <person name="Dluhosova J."/>
            <person name="Istvanek J."/>
            <person name="Nedelnik J."/>
            <person name="Repkova J."/>
        </authorList>
    </citation>
    <scope>NUCLEOTIDE SEQUENCE [LARGE SCALE GENOMIC DNA]</scope>
    <source>
        <strain evidence="3">cv. 10/8</strain>
        <tissue evidence="2">Leaf</tissue>
    </source>
</reference>
<evidence type="ECO:0000256" key="1">
    <source>
        <dbReference type="SAM" id="SignalP"/>
    </source>
</evidence>
<organism evidence="2 3">
    <name type="scientific">Trifolium medium</name>
    <dbReference type="NCBI Taxonomy" id="97028"/>
    <lineage>
        <taxon>Eukaryota</taxon>
        <taxon>Viridiplantae</taxon>
        <taxon>Streptophyta</taxon>
        <taxon>Embryophyta</taxon>
        <taxon>Tracheophyta</taxon>
        <taxon>Spermatophyta</taxon>
        <taxon>Magnoliopsida</taxon>
        <taxon>eudicotyledons</taxon>
        <taxon>Gunneridae</taxon>
        <taxon>Pentapetalae</taxon>
        <taxon>rosids</taxon>
        <taxon>fabids</taxon>
        <taxon>Fabales</taxon>
        <taxon>Fabaceae</taxon>
        <taxon>Papilionoideae</taxon>
        <taxon>50 kb inversion clade</taxon>
        <taxon>NPAAA clade</taxon>
        <taxon>Hologalegina</taxon>
        <taxon>IRL clade</taxon>
        <taxon>Trifolieae</taxon>
        <taxon>Trifolium</taxon>
    </lineage>
</organism>
<evidence type="ECO:0000313" key="2">
    <source>
        <dbReference type="EMBL" id="MCI60576.1"/>
    </source>
</evidence>
<protein>
    <submittedName>
        <fullName evidence="2">Retrovirus-related pol polyprotein</fullName>
    </submittedName>
</protein>
<evidence type="ECO:0000313" key="3">
    <source>
        <dbReference type="Proteomes" id="UP000265520"/>
    </source>
</evidence>
<feature type="signal peptide" evidence="1">
    <location>
        <begin position="1"/>
        <end position="20"/>
    </location>
</feature>
<dbReference type="AlphaFoldDB" id="A0A392TKA8"/>
<dbReference type="Proteomes" id="UP000265520">
    <property type="component" value="Unassembled WGS sequence"/>
</dbReference>
<accession>A0A392TKA8</accession>
<feature type="non-terminal residue" evidence="2">
    <location>
        <position position="63"/>
    </location>
</feature>
<comment type="caution">
    <text evidence="2">The sequence shown here is derived from an EMBL/GenBank/DDBJ whole genome shotgun (WGS) entry which is preliminary data.</text>
</comment>
<keyword evidence="3" id="KW-1185">Reference proteome</keyword>
<sequence length="63" mass="7571">MLLSWLQSTLFSEILARVLGSNHTFELWNKILSDFQKQMRAKTRQLRVELRSTKLEDRSVQEY</sequence>
<feature type="chain" id="PRO_5017400525" evidence="1">
    <location>
        <begin position="21"/>
        <end position="63"/>
    </location>
</feature>